<organism evidence="3 4">
    <name type="scientific">Acorus calamus</name>
    <name type="common">Sweet flag</name>
    <dbReference type="NCBI Taxonomy" id="4465"/>
    <lineage>
        <taxon>Eukaryota</taxon>
        <taxon>Viridiplantae</taxon>
        <taxon>Streptophyta</taxon>
        <taxon>Embryophyta</taxon>
        <taxon>Tracheophyta</taxon>
        <taxon>Spermatophyta</taxon>
        <taxon>Magnoliopsida</taxon>
        <taxon>Liliopsida</taxon>
        <taxon>Acoraceae</taxon>
        <taxon>Acorus</taxon>
    </lineage>
</organism>
<evidence type="ECO:0000256" key="1">
    <source>
        <dbReference type="SAM" id="MobiDB-lite"/>
    </source>
</evidence>
<dbReference type="InterPro" id="IPR004332">
    <property type="entry name" value="Transposase_MuDR"/>
</dbReference>
<protein>
    <recommendedName>
        <fullName evidence="2">Transposase MuDR plant domain-containing protein</fullName>
    </recommendedName>
</protein>
<evidence type="ECO:0000259" key="2">
    <source>
        <dbReference type="Pfam" id="PF03108"/>
    </source>
</evidence>
<gene>
    <name evidence="3" type="ORF">QJS10_CPA01g01768</name>
</gene>
<evidence type="ECO:0000313" key="3">
    <source>
        <dbReference type="EMBL" id="KAK1325432.1"/>
    </source>
</evidence>
<feature type="region of interest" description="Disordered" evidence="1">
    <location>
        <begin position="1"/>
        <end position="42"/>
    </location>
</feature>
<accession>A0AAV9FLD0</accession>
<reference evidence="3" key="2">
    <citation type="submission" date="2023-06" db="EMBL/GenBank/DDBJ databases">
        <authorList>
            <person name="Ma L."/>
            <person name="Liu K.-W."/>
            <person name="Li Z."/>
            <person name="Hsiao Y.-Y."/>
            <person name="Qi Y."/>
            <person name="Fu T."/>
            <person name="Tang G."/>
            <person name="Zhang D."/>
            <person name="Sun W.-H."/>
            <person name="Liu D.-K."/>
            <person name="Li Y."/>
            <person name="Chen G.-Z."/>
            <person name="Liu X.-D."/>
            <person name="Liao X.-Y."/>
            <person name="Jiang Y.-T."/>
            <person name="Yu X."/>
            <person name="Hao Y."/>
            <person name="Huang J."/>
            <person name="Zhao X.-W."/>
            <person name="Ke S."/>
            <person name="Chen Y.-Y."/>
            <person name="Wu W.-L."/>
            <person name="Hsu J.-L."/>
            <person name="Lin Y.-F."/>
            <person name="Huang M.-D."/>
            <person name="Li C.-Y."/>
            <person name="Huang L."/>
            <person name="Wang Z.-W."/>
            <person name="Zhao X."/>
            <person name="Zhong W.-Y."/>
            <person name="Peng D.-H."/>
            <person name="Ahmad S."/>
            <person name="Lan S."/>
            <person name="Zhang J.-S."/>
            <person name="Tsai W.-C."/>
            <person name="Van De Peer Y."/>
            <person name="Liu Z.-J."/>
        </authorList>
    </citation>
    <scope>NUCLEOTIDE SEQUENCE</scope>
    <source>
        <strain evidence="3">CP</strain>
        <tissue evidence="3">Leaves</tissue>
    </source>
</reference>
<feature type="compositionally biased region" description="Polar residues" evidence="1">
    <location>
        <begin position="10"/>
        <end position="36"/>
    </location>
</feature>
<comment type="caution">
    <text evidence="3">The sequence shown here is derived from an EMBL/GenBank/DDBJ whole genome shotgun (WGS) entry which is preliminary data.</text>
</comment>
<feature type="domain" description="Transposase MuDR plant" evidence="2">
    <location>
        <begin position="59"/>
        <end position="122"/>
    </location>
</feature>
<sequence>MTRQEEDDAGSTSSFGDSDQIETSDSYHSVAPSSDESMSKGINEYDGEHIDVDKEDPEIVVGAMFKDVEEYKLCIRMHVISKQSEFIFMKNDLMRVTAKCPMHGCPWRVHASRLQDGVTFQVKTMHDEHTCNNVKKVDSKMASKAWISKKIMDAVKGNAKKSIVDYELDMQKKYNIKVPYHRVWEARELAYEKIHGKIEDSYKQIPDLHNMLLELNPGSVVHYKLSPIYCFERTKGRNTHGDADANTQGGLVQTSSQVSGNIAESASMFFGFDSGSQ</sequence>
<reference evidence="3" key="1">
    <citation type="journal article" date="2023" name="Nat. Commun.">
        <title>Diploid and tetraploid genomes of Acorus and the evolution of monocots.</title>
        <authorList>
            <person name="Ma L."/>
            <person name="Liu K.W."/>
            <person name="Li Z."/>
            <person name="Hsiao Y.Y."/>
            <person name="Qi Y."/>
            <person name="Fu T."/>
            <person name="Tang G.D."/>
            <person name="Zhang D."/>
            <person name="Sun W.H."/>
            <person name="Liu D.K."/>
            <person name="Li Y."/>
            <person name="Chen G.Z."/>
            <person name="Liu X.D."/>
            <person name="Liao X.Y."/>
            <person name="Jiang Y.T."/>
            <person name="Yu X."/>
            <person name="Hao Y."/>
            <person name="Huang J."/>
            <person name="Zhao X.W."/>
            <person name="Ke S."/>
            <person name="Chen Y.Y."/>
            <person name="Wu W.L."/>
            <person name="Hsu J.L."/>
            <person name="Lin Y.F."/>
            <person name="Huang M.D."/>
            <person name="Li C.Y."/>
            <person name="Huang L."/>
            <person name="Wang Z.W."/>
            <person name="Zhao X."/>
            <person name="Zhong W.Y."/>
            <person name="Peng D.H."/>
            <person name="Ahmad S."/>
            <person name="Lan S."/>
            <person name="Zhang J.S."/>
            <person name="Tsai W.C."/>
            <person name="Van de Peer Y."/>
            <person name="Liu Z.J."/>
        </authorList>
    </citation>
    <scope>NUCLEOTIDE SEQUENCE</scope>
    <source>
        <strain evidence="3">CP</strain>
    </source>
</reference>
<name>A0AAV9FLD0_ACOCL</name>
<proteinExistence type="predicted"/>
<keyword evidence="4" id="KW-1185">Reference proteome</keyword>
<dbReference type="Proteomes" id="UP001180020">
    <property type="component" value="Unassembled WGS sequence"/>
</dbReference>
<evidence type="ECO:0000313" key="4">
    <source>
        <dbReference type="Proteomes" id="UP001180020"/>
    </source>
</evidence>
<dbReference type="PANTHER" id="PTHR31973:SF187">
    <property type="entry name" value="MUTATOR TRANSPOSASE MUDRA PROTEIN"/>
    <property type="match status" value="1"/>
</dbReference>
<dbReference type="Pfam" id="PF03108">
    <property type="entry name" value="DBD_Tnp_Mut"/>
    <property type="match status" value="1"/>
</dbReference>
<dbReference type="PANTHER" id="PTHR31973">
    <property type="entry name" value="POLYPROTEIN, PUTATIVE-RELATED"/>
    <property type="match status" value="1"/>
</dbReference>
<dbReference type="AlphaFoldDB" id="A0AAV9FLD0"/>
<dbReference type="EMBL" id="JAUJYO010000001">
    <property type="protein sequence ID" value="KAK1325432.1"/>
    <property type="molecule type" value="Genomic_DNA"/>
</dbReference>